<feature type="domain" description="4Fe-4S ferredoxin-type" evidence="5">
    <location>
        <begin position="33"/>
        <end position="62"/>
    </location>
</feature>
<keyword evidence="7" id="KW-1185">Reference proteome</keyword>
<proteinExistence type="predicted"/>
<dbReference type="RefSeq" id="WP_149546195.1">
    <property type="nucleotide sequence ID" value="NZ_VTPS01000023.1"/>
</dbReference>
<dbReference type="PROSITE" id="PS51379">
    <property type="entry name" value="4FE4S_FER_2"/>
    <property type="match status" value="2"/>
</dbReference>
<dbReference type="AlphaFoldDB" id="A0A5D8Q7U6"/>
<organism evidence="6 7">
    <name type="scientific">Calorimonas adulescens</name>
    <dbReference type="NCBI Taxonomy" id="2606906"/>
    <lineage>
        <taxon>Bacteria</taxon>
        <taxon>Bacillati</taxon>
        <taxon>Bacillota</taxon>
        <taxon>Clostridia</taxon>
        <taxon>Thermoanaerobacterales</taxon>
        <taxon>Thermoanaerobacteraceae</taxon>
        <taxon>Calorimonas</taxon>
    </lineage>
</organism>
<keyword evidence="4" id="KW-0411">Iron-sulfur</keyword>
<protein>
    <submittedName>
        <fullName evidence="6">4Fe-4S dicluster domain-containing protein</fullName>
    </submittedName>
</protein>
<evidence type="ECO:0000313" key="7">
    <source>
        <dbReference type="Proteomes" id="UP000322976"/>
    </source>
</evidence>
<evidence type="ECO:0000259" key="5">
    <source>
        <dbReference type="PROSITE" id="PS51379"/>
    </source>
</evidence>
<evidence type="ECO:0000256" key="1">
    <source>
        <dbReference type="ARBA" id="ARBA00022485"/>
    </source>
</evidence>
<evidence type="ECO:0000256" key="2">
    <source>
        <dbReference type="ARBA" id="ARBA00022723"/>
    </source>
</evidence>
<dbReference type="InterPro" id="IPR017896">
    <property type="entry name" value="4Fe4S_Fe-S-bd"/>
</dbReference>
<dbReference type="PANTHER" id="PTHR43687:SF4">
    <property type="entry name" value="BLR5484 PROTEIN"/>
    <property type="match status" value="1"/>
</dbReference>
<dbReference type="GO" id="GO:0051539">
    <property type="term" value="F:4 iron, 4 sulfur cluster binding"/>
    <property type="evidence" value="ECO:0007669"/>
    <property type="project" value="UniProtKB-KW"/>
</dbReference>
<comment type="caution">
    <text evidence="6">The sequence shown here is derived from an EMBL/GenBank/DDBJ whole genome shotgun (WGS) entry which is preliminary data.</text>
</comment>
<reference evidence="6 7" key="1">
    <citation type="submission" date="2019-08" db="EMBL/GenBank/DDBJ databases">
        <title>Calorimonas adulescens gen. nov., sp. nov., an anaerobic thermophilic bacterium from Sakhalin hot spring.</title>
        <authorList>
            <person name="Khomyakova M.A."/>
            <person name="Merkel A.Y."/>
            <person name="Novikov A."/>
            <person name="Bonch-Osmolovskaya E.A."/>
            <person name="Slobodkin A.I."/>
        </authorList>
    </citation>
    <scope>NUCLEOTIDE SEQUENCE [LARGE SCALE GENOMIC DNA]</scope>
    <source>
        <strain evidence="6 7">A05MB</strain>
    </source>
</reference>
<dbReference type="SUPFAM" id="SSF54862">
    <property type="entry name" value="4Fe-4S ferredoxins"/>
    <property type="match status" value="1"/>
</dbReference>
<sequence length="72" mass="8250">MYDKVLIEKDWCKGCGICVAFCPKKVLAIKNNKVYLVDNEKCNECGVCEEKCPDFAIYIRRNNNERTKVNAG</sequence>
<evidence type="ECO:0000256" key="3">
    <source>
        <dbReference type="ARBA" id="ARBA00023004"/>
    </source>
</evidence>
<keyword evidence="3" id="KW-0408">Iron</keyword>
<dbReference type="PANTHER" id="PTHR43687">
    <property type="entry name" value="ADENYLYLSULFATE REDUCTASE, BETA SUBUNIT"/>
    <property type="match status" value="1"/>
</dbReference>
<dbReference type="InterPro" id="IPR017900">
    <property type="entry name" value="4Fe4S_Fe_S_CS"/>
</dbReference>
<dbReference type="Proteomes" id="UP000322976">
    <property type="component" value="Unassembled WGS sequence"/>
</dbReference>
<keyword evidence="2" id="KW-0479">Metal-binding</keyword>
<evidence type="ECO:0000256" key="4">
    <source>
        <dbReference type="ARBA" id="ARBA00023014"/>
    </source>
</evidence>
<dbReference type="EMBL" id="VTPS01000023">
    <property type="protein sequence ID" value="TZE80815.1"/>
    <property type="molecule type" value="Genomic_DNA"/>
</dbReference>
<dbReference type="GO" id="GO:0046872">
    <property type="term" value="F:metal ion binding"/>
    <property type="evidence" value="ECO:0007669"/>
    <property type="project" value="UniProtKB-KW"/>
</dbReference>
<keyword evidence="1" id="KW-0004">4Fe-4S</keyword>
<dbReference type="Gene3D" id="3.30.70.20">
    <property type="match status" value="1"/>
</dbReference>
<dbReference type="Pfam" id="PF13237">
    <property type="entry name" value="Fer4_10"/>
    <property type="match status" value="1"/>
</dbReference>
<feature type="domain" description="4Fe-4S ferredoxin-type" evidence="5">
    <location>
        <begin position="3"/>
        <end position="32"/>
    </location>
</feature>
<dbReference type="PROSITE" id="PS00198">
    <property type="entry name" value="4FE4S_FER_1"/>
    <property type="match status" value="1"/>
</dbReference>
<evidence type="ECO:0000313" key="6">
    <source>
        <dbReference type="EMBL" id="TZE80815.1"/>
    </source>
</evidence>
<dbReference type="InterPro" id="IPR050572">
    <property type="entry name" value="Fe-S_Ferredoxin"/>
</dbReference>
<name>A0A5D8Q7U6_9THEO</name>
<accession>A0A5D8Q7U6</accession>
<gene>
    <name evidence="6" type="ORF">FWJ32_11960</name>
</gene>